<evidence type="ECO:0000313" key="2">
    <source>
        <dbReference type="Proteomes" id="UP000724672"/>
    </source>
</evidence>
<name>A0A942UY94_9FIRM</name>
<dbReference type="Proteomes" id="UP000724672">
    <property type="component" value="Unassembled WGS sequence"/>
</dbReference>
<protein>
    <submittedName>
        <fullName evidence="1">Uncharacterized protein</fullName>
    </submittedName>
</protein>
<organism evidence="1 2">
    <name type="scientific">Anaeromonas frigoriresistens</name>
    <dbReference type="NCBI Taxonomy" id="2683708"/>
    <lineage>
        <taxon>Bacteria</taxon>
        <taxon>Bacillati</taxon>
        <taxon>Bacillota</taxon>
        <taxon>Tissierellia</taxon>
        <taxon>Tissierellales</taxon>
        <taxon>Thermohalobacteraceae</taxon>
        <taxon>Anaeromonas</taxon>
    </lineage>
</organism>
<dbReference type="AlphaFoldDB" id="A0A942UY94"/>
<sequence>MEELIDELLEEMDYSYYNRDFRDQYLIDLLSNVLGEVSKINRDILQFNVDQEVLNKMPTSMLKELKAIKLLENIDKANRKLDYYIEKADSINRILEEHDIEVELYIEEDKIKLSIEE</sequence>
<reference evidence="1" key="1">
    <citation type="submission" date="2019-12" db="EMBL/GenBank/DDBJ databases">
        <title>Clostridiaceae gen. nov. sp. nov., isolated from sediment in Xinjiang, China.</title>
        <authorList>
            <person name="Zhang R."/>
        </authorList>
    </citation>
    <scope>NUCLEOTIDE SEQUENCE</scope>
    <source>
        <strain evidence="1">D2Q-11</strain>
    </source>
</reference>
<accession>A0A942UY94</accession>
<evidence type="ECO:0000313" key="1">
    <source>
        <dbReference type="EMBL" id="MBS4539800.1"/>
    </source>
</evidence>
<comment type="caution">
    <text evidence="1">The sequence shown here is derived from an EMBL/GenBank/DDBJ whole genome shotgun (WGS) entry which is preliminary data.</text>
</comment>
<dbReference type="EMBL" id="WSFT01000053">
    <property type="protein sequence ID" value="MBS4539800.1"/>
    <property type="molecule type" value="Genomic_DNA"/>
</dbReference>
<dbReference type="RefSeq" id="WP_203367714.1">
    <property type="nucleotide sequence ID" value="NZ_WSFT01000053.1"/>
</dbReference>
<proteinExistence type="predicted"/>
<keyword evidence="2" id="KW-1185">Reference proteome</keyword>
<gene>
    <name evidence="1" type="ORF">GOQ27_15100</name>
</gene>